<dbReference type="InterPro" id="IPR040442">
    <property type="entry name" value="Pyrv_kinase-like_dom_sf"/>
</dbReference>
<name>A0A4R7NMP7_9GAMM</name>
<dbReference type="InterPro" id="IPR050251">
    <property type="entry name" value="HpcH-HpaI_aldolase"/>
</dbReference>
<comment type="caution">
    <text evidence="5">The sequence shown here is derived from an EMBL/GenBank/DDBJ whole genome shotgun (WGS) entry which is preliminary data.</text>
</comment>
<keyword evidence="3" id="KW-0456">Lyase</keyword>
<dbReference type="InterPro" id="IPR015813">
    <property type="entry name" value="Pyrv/PenolPyrv_kinase-like_dom"/>
</dbReference>
<keyword evidence="6" id="KW-1185">Reference proteome</keyword>
<comment type="similarity">
    <text evidence="1">Belongs to the HpcH/HpaI aldolase family.</text>
</comment>
<dbReference type="EMBL" id="SOBR01000004">
    <property type="protein sequence ID" value="TDU22105.1"/>
    <property type="molecule type" value="Genomic_DNA"/>
</dbReference>
<protein>
    <submittedName>
        <fullName evidence="5">4-hydroxy-2-oxoheptanedioate aldolase</fullName>
    </submittedName>
</protein>
<accession>A0A4R7NMP7</accession>
<dbReference type="PANTHER" id="PTHR30502:SF0">
    <property type="entry name" value="PHOSPHOENOLPYRUVATE CARBOXYLASE FAMILY PROTEIN"/>
    <property type="match status" value="1"/>
</dbReference>
<dbReference type="InterPro" id="IPR005000">
    <property type="entry name" value="Aldolase/citrate-lyase_domain"/>
</dbReference>
<dbReference type="SUPFAM" id="SSF51621">
    <property type="entry name" value="Phosphoenolpyruvate/pyruvate domain"/>
    <property type="match status" value="1"/>
</dbReference>
<reference evidence="5 6" key="1">
    <citation type="submission" date="2019-03" db="EMBL/GenBank/DDBJ databases">
        <title>Genomic Encyclopedia of Type Strains, Phase IV (KMG-IV): sequencing the most valuable type-strain genomes for metagenomic binning, comparative biology and taxonomic classification.</title>
        <authorList>
            <person name="Goeker M."/>
        </authorList>
    </citation>
    <scope>NUCLEOTIDE SEQUENCE [LARGE SCALE GENOMIC DNA]</scope>
    <source>
        <strain evidence="5 6">DSM 6770</strain>
    </source>
</reference>
<feature type="domain" description="HpcH/HpaI aldolase/citrate lyase" evidence="4">
    <location>
        <begin position="19"/>
        <end position="241"/>
    </location>
</feature>
<proteinExistence type="inferred from homology"/>
<evidence type="ECO:0000259" key="4">
    <source>
        <dbReference type="Pfam" id="PF03328"/>
    </source>
</evidence>
<dbReference type="Pfam" id="PF03328">
    <property type="entry name" value="HpcH_HpaI"/>
    <property type="match status" value="1"/>
</dbReference>
<evidence type="ECO:0000313" key="6">
    <source>
        <dbReference type="Proteomes" id="UP000295380"/>
    </source>
</evidence>
<dbReference type="RefSeq" id="WP_133697496.1">
    <property type="nucleotide sequence ID" value="NZ_SOBR01000004.1"/>
</dbReference>
<dbReference type="PANTHER" id="PTHR30502">
    <property type="entry name" value="2-KETO-3-DEOXY-L-RHAMNONATE ALDOLASE"/>
    <property type="match status" value="1"/>
</dbReference>
<organism evidence="5 6">
    <name type="scientific">Chromohalobacter marismortui</name>
    <dbReference type="NCBI Taxonomy" id="42055"/>
    <lineage>
        <taxon>Bacteria</taxon>
        <taxon>Pseudomonadati</taxon>
        <taxon>Pseudomonadota</taxon>
        <taxon>Gammaproteobacteria</taxon>
        <taxon>Oceanospirillales</taxon>
        <taxon>Halomonadaceae</taxon>
        <taxon>Chromohalobacter</taxon>
    </lineage>
</organism>
<evidence type="ECO:0000256" key="1">
    <source>
        <dbReference type="ARBA" id="ARBA00005568"/>
    </source>
</evidence>
<dbReference type="OrthoDB" id="86160at2"/>
<dbReference type="GO" id="GO:0046872">
    <property type="term" value="F:metal ion binding"/>
    <property type="evidence" value="ECO:0007669"/>
    <property type="project" value="UniProtKB-KW"/>
</dbReference>
<gene>
    <name evidence="5" type="ORF">C8E00_104285</name>
</gene>
<dbReference type="Proteomes" id="UP000295380">
    <property type="component" value="Unassembled WGS sequence"/>
</dbReference>
<keyword evidence="2" id="KW-0479">Metal-binding</keyword>
<dbReference type="AlphaFoldDB" id="A0A4R7NMP7"/>
<dbReference type="GO" id="GO:0016832">
    <property type="term" value="F:aldehyde-lyase activity"/>
    <property type="evidence" value="ECO:0007669"/>
    <property type="project" value="TreeGrafter"/>
</dbReference>
<dbReference type="Gene3D" id="3.20.20.60">
    <property type="entry name" value="Phosphoenolpyruvate-binding domains"/>
    <property type="match status" value="1"/>
</dbReference>
<sequence length="262" mass="28178">MKRHNPTKAALREGRTVSALWLESASPELAEAAVGAGWKTVLIDNEHGVSSLEHTAHLVRTIEAAGGEVVLRIPANDSAYLKKVLDMGVRSIMVPMINDAAQAQAFVAACRYPPQGNRGYAAPIVRASGYGAIDDYARHANDELLLIGQIEHVDAARDVEAIAAVDGLDMLFIGPNDLAGSLGRLERLEDTEVRELIGDLERRITASGRFMGTITGPERDVATLSDSGYRFVAGPNDIALFASTLRAEAETWRARTADFDAV</sequence>
<evidence type="ECO:0000256" key="2">
    <source>
        <dbReference type="ARBA" id="ARBA00022723"/>
    </source>
</evidence>
<dbReference type="GO" id="GO:0005737">
    <property type="term" value="C:cytoplasm"/>
    <property type="evidence" value="ECO:0007669"/>
    <property type="project" value="TreeGrafter"/>
</dbReference>
<evidence type="ECO:0000256" key="3">
    <source>
        <dbReference type="ARBA" id="ARBA00023239"/>
    </source>
</evidence>
<evidence type="ECO:0000313" key="5">
    <source>
        <dbReference type="EMBL" id="TDU22105.1"/>
    </source>
</evidence>